<name>A0A8A3P1D0_9HELO</name>
<evidence type="ECO:0000259" key="1">
    <source>
        <dbReference type="Pfam" id="PF01738"/>
    </source>
</evidence>
<dbReference type="SUPFAM" id="SSF53474">
    <property type="entry name" value="alpha/beta-Hydrolases"/>
    <property type="match status" value="1"/>
</dbReference>
<dbReference type="AlphaFoldDB" id="A0A8A3P1D0"/>
<dbReference type="InterPro" id="IPR029058">
    <property type="entry name" value="AB_hydrolase_fold"/>
</dbReference>
<dbReference type="Proteomes" id="UP000672032">
    <property type="component" value="Chromosome 2"/>
</dbReference>
<keyword evidence="3" id="KW-1185">Reference proteome</keyword>
<organism evidence="2 3">
    <name type="scientific">Monilinia vaccinii-corymbosi</name>
    <dbReference type="NCBI Taxonomy" id="61207"/>
    <lineage>
        <taxon>Eukaryota</taxon>
        <taxon>Fungi</taxon>
        <taxon>Dikarya</taxon>
        <taxon>Ascomycota</taxon>
        <taxon>Pezizomycotina</taxon>
        <taxon>Leotiomycetes</taxon>
        <taxon>Helotiales</taxon>
        <taxon>Sclerotiniaceae</taxon>
        <taxon>Monilinia</taxon>
    </lineage>
</organism>
<gene>
    <name evidence="2" type="ORF">DSL72_000340</name>
</gene>
<protein>
    <recommendedName>
        <fullName evidence="1">Dienelactone hydrolase domain-containing protein</fullName>
    </recommendedName>
</protein>
<dbReference type="InterPro" id="IPR002925">
    <property type="entry name" value="Dienelactn_hydro"/>
</dbReference>
<evidence type="ECO:0000313" key="2">
    <source>
        <dbReference type="EMBL" id="QSZ30782.1"/>
    </source>
</evidence>
<dbReference type="PANTHER" id="PTHR47668:SF1">
    <property type="entry name" value="DIENELACTONE HYDROLASE DOMAIN-CONTAINING PROTEIN-RELATED"/>
    <property type="match status" value="1"/>
</dbReference>
<dbReference type="GO" id="GO:0016787">
    <property type="term" value="F:hydrolase activity"/>
    <property type="evidence" value="ECO:0007669"/>
    <property type="project" value="InterPro"/>
</dbReference>
<dbReference type="OrthoDB" id="2147163at2759"/>
<dbReference type="Gene3D" id="3.40.50.1820">
    <property type="entry name" value="alpha/beta hydrolase"/>
    <property type="match status" value="1"/>
</dbReference>
<dbReference type="EMBL" id="CP063406">
    <property type="protein sequence ID" value="QSZ30782.1"/>
    <property type="molecule type" value="Genomic_DNA"/>
</dbReference>
<dbReference type="Pfam" id="PF01738">
    <property type="entry name" value="DLH"/>
    <property type="match status" value="1"/>
</dbReference>
<reference evidence="2" key="1">
    <citation type="submission" date="2020-10" db="EMBL/GenBank/DDBJ databases">
        <title>Genome Sequence of Monilinia vaccinii-corymbosi Sheds Light on Mummy Berry Disease Infection of Blueberry and Mating Type.</title>
        <authorList>
            <person name="Yow A.G."/>
            <person name="Zhang Y."/>
            <person name="Bansal K."/>
            <person name="Eacker S.M."/>
            <person name="Sullivan S."/>
            <person name="Liachko I."/>
            <person name="Cubeta M.A."/>
            <person name="Rollins J.A."/>
            <person name="Ashrafi H."/>
        </authorList>
    </citation>
    <scope>NUCLEOTIDE SEQUENCE</scope>
    <source>
        <strain evidence="2">RL-1</strain>
    </source>
</reference>
<dbReference type="PANTHER" id="PTHR47668">
    <property type="entry name" value="DIENELACTONE HYDROLASE FAMILY PROTEIN (AFU_ORTHOLOGUE AFUA_6G01940)"/>
    <property type="match status" value="1"/>
</dbReference>
<proteinExistence type="predicted"/>
<feature type="domain" description="Dienelactone hydrolase" evidence="1">
    <location>
        <begin position="36"/>
        <end position="193"/>
    </location>
</feature>
<sequence length="257" mass="28833">MTQPSAACCKGTPISLHGPEYKLRGDFIDIDGSKYYVTGPTNGTSGILLVYDIFGFWTQTLLGADILSAIKTPSSPQGIKVFVPDFFGPGNEADIAYWPADTVEKLDYFFKVFREQADQEKNLKKLEGFMQVLKERDEASDVKSWGVAGYCWGAKIVTLASREGTAFKAGAQAHPSLVDPEDAKLVTIPQIVLLSKDENTEQCKAYEDNLRVGKYFETFDDQVHGWMSSMGDLKSPRTREEYYRGYKLWSDFLVNRL</sequence>
<evidence type="ECO:0000313" key="3">
    <source>
        <dbReference type="Proteomes" id="UP000672032"/>
    </source>
</evidence>
<accession>A0A8A3P1D0</accession>